<dbReference type="InterPro" id="IPR046700">
    <property type="entry name" value="DUF6570"/>
</dbReference>
<dbReference type="EMBL" id="JAUIRO010000006">
    <property type="protein sequence ID" value="KAK0710203.1"/>
    <property type="molecule type" value="Genomic_DNA"/>
</dbReference>
<reference evidence="2" key="1">
    <citation type="submission" date="2023-06" db="EMBL/GenBank/DDBJ databases">
        <title>Genome-scale phylogeny and comparative genomics of the fungal order Sordariales.</title>
        <authorList>
            <consortium name="Lawrence Berkeley National Laboratory"/>
            <person name="Hensen N."/>
            <person name="Bonometti L."/>
            <person name="Westerberg I."/>
            <person name="Brannstrom I.O."/>
            <person name="Guillou S."/>
            <person name="Cros-Aarteil S."/>
            <person name="Calhoun S."/>
            <person name="Haridas S."/>
            <person name="Kuo A."/>
            <person name="Mondo S."/>
            <person name="Pangilinan J."/>
            <person name="Riley R."/>
            <person name="LaButti K."/>
            <person name="Andreopoulos B."/>
            <person name="Lipzen A."/>
            <person name="Chen C."/>
            <person name="Yanf M."/>
            <person name="Daum C."/>
            <person name="Ng V."/>
            <person name="Clum A."/>
            <person name="Steindorff A."/>
            <person name="Ohm R."/>
            <person name="Martin F."/>
            <person name="Silar P."/>
            <person name="Natvig D."/>
            <person name="Lalanne C."/>
            <person name="Gautier V."/>
            <person name="Ament-velasquez S.L."/>
            <person name="Kruys A."/>
            <person name="Hutchinson M.I."/>
            <person name="Powell A.J."/>
            <person name="Barry K."/>
            <person name="Miller A.N."/>
            <person name="Grigoriev I.V."/>
            <person name="Debuchy R."/>
            <person name="Gladieux P."/>
            <person name="Thoren M.H."/>
            <person name="Johannesson H."/>
        </authorList>
    </citation>
    <scope>NUCLEOTIDE SEQUENCE</scope>
    <source>
        <strain evidence="2">SMH2392-1A</strain>
    </source>
</reference>
<organism evidence="2 3">
    <name type="scientific">Lasiosphaeria miniovina</name>
    <dbReference type="NCBI Taxonomy" id="1954250"/>
    <lineage>
        <taxon>Eukaryota</taxon>
        <taxon>Fungi</taxon>
        <taxon>Dikarya</taxon>
        <taxon>Ascomycota</taxon>
        <taxon>Pezizomycotina</taxon>
        <taxon>Sordariomycetes</taxon>
        <taxon>Sordariomycetidae</taxon>
        <taxon>Sordariales</taxon>
        <taxon>Lasiosphaeriaceae</taxon>
        <taxon>Lasiosphaeria</taxon>
    </lineage>
</organism>
<evidence type="ECO:0000313" key="2">
    <source>
        <dbReference type="EMBL" id="KAK0710203.1"/>
    </source>
</evidence>
<evidence type="ECO:0000259" key="1">
    <source>
        <dbReference type="Pfam" id="PF20209"/>
    </source>
</evidence>
<dbReference type="AlphaFoldDB" id="A0AA40A6S9"/>
<sequence length="51" mass="6006">MDRQFCRRFHVRRAAIEAWLKLLAANHPGSRDFTLNYDNLSQLPEDGNVFD</sequence>
<dbReference type="GeneID" id="85325952"/>
<dbReference type="RefSeq" id="XP_060293507.1">
    <property type="nucleotide sequence ID" value="XM_060442682.1"/>
</dbReference>
<gene>
    <name evidence="2" type="ORF">B0T26DRAFT_724332</name>
</gene>
<dbReference type="Pfam" id="PF20209">
    <property type="entry name" value="DUF6570"/>
    <property type="match status" value="1"/>
</dbReference>
<proteinExistence type="predicted"/>
<feature type="domain" description="DUF6570" evidence="1">
    <location>
        <begin position="4"/>
        <end position="40"/>
    </location>
</feature>
<protein>
    <recommendedName>
        <fullName evidence="1">DUF6570 domain-containing protein</fullName>
    </recommendedName>
</protein>
<comment type="caution">
    <text evidence="2">The sequence shown here is derived from an EMBL/GenBank/DDBJ whole genome shotgun (WGS) entry which is preliminary data.</text>
</comment>
<accession>A0AA40A6S9</accession>
<keyword evidence="3" id="KW-1185">Reference proteome</keyword>
<evidence type="ECO:0000313" key="3">
    <source>
        <dbReference type="Proteomes" id="UP001172101"/>
    </source>
</evidence>
<name>A0AA40A6S9_9PEZI</name>
<dbReference type="Proteomes" id="UP001172101">
    <property type="component" value="Unassembled WGS sequence"/>
</dbReference>